<dbReference type="EMBL" id="JAUEPU010000030">
    <property type="protein sequence ID" value="KAK0492385.1"/>
    <property type="molecule type" value="Genomic_DNA"/>
</dbReference>
<dbReference type="AlphaFoldDB" id="A0AA39PXI8"/>
<keyword evidence="2" id="KW-1185">Reference proteome</keyword>
<reference evidence="1" key="1">
    <citation type="submission" date="2023-06" db="EMBL/GenBank/DDBJ databases">
        <authorList>
            <consortium name="Lawrence Berkeley National Laboratory"/>
            <person name="Ahrendt S."/>
            <person name="Sahu N."/>
            <person name="Indic B."/>
            <person name="Wong-Bajracharya J."/>
            <person name="Merenyi Z."/>
            <person name="Ke H.-M."/>
            <person name="Monk M."/>
            <person name="Kocsube S."/>
            <person name="Drula E."/>
            <person name="Lipzen A."/>
            <person name="Balint B."/>
            <person name="Henrissat B."/>
            <person name="Andreopoulos B."/>
            <person name="Martin F.M."/>
            <person name="Harder C.B."/>
            <person name="Rigling D."/>
            <person name="Ford K.L."/>
            <person name="Foster G.D."/>
            <person name="Pangilinan J."/>
            <person name="Papanicolaou A."/>
            <person name="Barry K."/>
            <person name="LaButti K."/>
            <person name="Viragh M."/>
            <person name="Koriabine M."/>
            <person name="Yan M."/>
            <person name="Riley R."/>
            <person name="Champramary S."/>
            <person name="Plett K.L."/>
            <person name="Tsai I.J."/>
            <person name="Slot J."/>
            <person name="Sipos G."/>
            <person name="Plett J."/>
            <person name="Nagy L.G."/>
            <person name="Grigoriev I.V."/>
        </authorList>
    </citation>
    <scope>NUCLEOTIDE SEQUENCE</scope>
    <source>
        <strain evidence="1">HWK02</strain>
    </source>
</reference>
<organism evidence="1 2">
    <name type="scientific">Armillaria luteobubalina</name>
    <dbReference type="NCBI Taxonomy" id="153913"/>
    <lineage>
        <taxon>Eukaryota</taxon>
        <taxon>Fungi</taxon>
        <taxon>Dikarya</taxon>
        <taxon>Basidiomycota</taxon>
        <taxon>Agaricomycotina</taxon>
        <taxon>Agaricomycetes</taxon>
        <taxon>Agaricomycetidae</taxon>
        <taxon>Agaricales</taxon>
        <taxon>Marasmiineae</taxon>
        <taxon>Physalacriaceae</taxon>
        <taxon>Armillaria</taxon>
    </lineage>
</organism>
<protein>
    <submittedName>
        <fullName evidence="1">Uncharacterized protein</fullName>
    </submittedName>
</protein>
<accession>A0AA39PXI8</accession>
<gene>
    <name evidence="1" type="ORF">EDD18DRAFT_1109128</name>
</gene>
<evidence type="ECO:0000313" key="2">
    <source>
        <dbReference type="Proteomes" id="UP001175228"/>
    </source>
</evidence>
<sequence length="309" mass="35200">MLRMMKELGVGLEDDGGDMATVDNSQWLGKEIWEDGLWQRIAEGQQWMSGFSWHGSESHWTYCDCGWSGMRGVLGLFHKDEQWEDVDGSAIHGWVVRDECGAGRITVDELRQQGIKNTWEEYLSSAWTGKPRQMFDVLVCLSLWQPELWGQRGAVIYHIAVSPSSVSFSIVYSDNSYGYRGILGNDIWALHSEPRSPILSVALLGWFYFQHARDRYTSNVGSGFELQASVRMLVFDLMMVIMDVKIYSISTDVGLRLCPYEERGCYSDHSKPWIATKYEAQQRMSGFALGWGIIFRRRIGTGAIPCSEE</sequence>
<dbReference type="Proteomes" id="UP001175228">
    <property type="component" value="Unassembled WGS sequence"/>
</dbReference>
<comment type="caution">
    <text evidence="1">The sequence shown here is derived from an EMBL/GenBank/DDBJ whole genome shotgun (WGS) entry which is preliminary data.</text>
</comment>
<name>A0AA39PXI8_9AGAR</name>
<evidence type="ECO:0000313" key="1">
    <source>
        <dbReference type="EMBL" id="KAK0492385.1"/>
    </source>
</evidence>
<proteinExistence type="predicted"/>